<sequence length="86" mass="9968">MDLERIGRSRLKMRLPVLRAMIEAQRSPAFRALCEEYALAAMARDDLIVALRHDHVDLDGLNAVLAEIERDVDRLLRTSNVRQIWK</sequence>
<evidence type="ECO:0008006" key="3">
    <source>
        <dbReference type="Google" id="ProtNLM"/>
    </source>
</evidence>
<gene>
    <name evidence="1" type="ORF">GFB56_23860</name>
</gene>
<organism evidence="1 2">
    <name type="scientific">Ensifer canadensis</name>
    <dbReference type="NCBI Taxonomy" id="555315"/>
    <lineage>
        <taxon>Bacteria</taxon>
        <taxon>Pseudomonadati</taxon>
        <taxon>Pseudomonadota</taxon>
        <taxon>Alphaproteobacteria</taxon>
        <taxon>Hyphomicrobiales</taxon>
        <taxon>Rhizobiaceae</taxon>
        <taxon>Sinorhizobium/Ensifer group</taxon>
        <taxon>Ensifer</taxon>
    </lineage>
</organism>
<protein>
    <recommendedName>
        <fullName evidence="3">DUF1476 domain-containing protein</fullName>
    </recommendedName>
</protein>
<accession>A0AAW4FR77</accession>
<dbReference type="Proteomes" id="UP000744980">
    <property type="component" value="Unassembled WGS sequence"/>
</dbReference>
<name>A0AAW4FR77_9HYPH</name>
<comment type="caution">
    <text evidence="1">The sequence shown here is derived from an EMBL/GenBank/DDBJ whole genome shotgun (WGS) entry which is preliminary data.</text>
</comment>
<evidence type="ECO:0000313" key="1">
    <source>
        <dbReference type="EMBL" id="MBM3093803.1"/>
    </source>
</evidence>
<proteinExistence type="predicted"/>
<dbReference type="AlphaFoldDB" id="A0AAW4FR77"/>
<dbReference type="RefSeq" id="WP_146160916.1">
    <property type="nucleotide sequence ID" value="NZ_CP083371.1"/>
</dbReference>
<evidence type="ECO:0000313" key="2">
    <source>
        <dbReference type="Proteomes" id="UP000744980"/>
    </source>
</evidence>
<keyword evidence="2" id="KW-1185">Reference proteome</keyword>
<dbReference type="EMBL" id="WXFA01000018">
    <property type="protein sequence ID" value="MBM3093803.1"/>
    <property type="molecule type" value="Genomic_DNA"/>
</dbReference>
<reference evidence="1 2" key="1">
    <citation type="submission" date="2020-01" db="EMBL/GenBank/DDBJ databases">
        <title>Draft genome assembly of Ensifer adhaerens T173.</title>
        <authorList>
            <person name="Craig J.E."/>
            <person name="Stinchcombe J.R."/>
        </authorList>
    </citation>
    <scope>NUCLEOTIDE SEQUENCE [LARGE SCALE GENOMIC DNA]</scope>
    <source>
        <strain evidence="1 2">T173</strain>
    </source>
</reference>